<feature type="transmembrane region" description="Helical" evidence="7">
    <location>
        <begin position="438"/>
        <end position="460"/>
    </location>
</feature>
<evidence type="ECO:0000256" key="5">
    <source>
        <dbReference type="ARBA" id="ARBA00023136"/>
    </source>
</evidence>
<dbReference type="GO" id="GO:0016020">
    <property type="term" value="C:membrane"/>
    <property type="evidence" value="ECO:0007669"/>
    <property type="project" value="UniProtKB-SubCell"/>
</dbReference>
<dbReference type="Pfam" id="PF07690">
    <property type="entry name" value="MFS_1"/>
    <property type="match status" value="1"/>
</dbReference>
<dbReference type="OrthoDB" id="2962993at2759"/>
<sequence>MSQPQKEDPVVGLGEDEKAVRSRPESSYAASHDELDDRLVKKTLRKIDIHLVPFLMLLYVFSFLDRVNIGNARLYGLEKDLGLHGSQYQVAVSILFVPYCLLEVPSNLMLQYFHPSRYLATITTLWGIIATLCGRTQNYAGILCCRIALGIVEAGLFPGLVAYMTLWYSKKEIALRIGYLFSSAAIAGAFGGLLAYAIGHMDGVAGQSGWRWIFIIEGLPSFVLGFFVWWLMADNPETAWFLSDEEKKAWATRRALDIGQTDSAQRFHKADAIEGALDWKVHLCGFAQVGVDSILYGYSTFLPTIIHGIGDWTVPEVQCLTIPCYFVGAVSYIIFSYISDKIQQRGIFIVIFSLIACVGYAILMADVSPGAHYFGCFVVAVGFYVCVGLPLAWLPTNCPRWGKRTFGTGLQLMWGNIAGVITPFVYKTHEAPTYRTGHGFTLAVTFMSACCYGYLSWYYTRINKRRDEGKEDYKIEGMTEEEIQEMGDRNPKFRYTP</sequence>
<evidence type="ECO:0000313" key="9">
    <source>
        <dbReference type="EMBL" id="KZZ87079.1"/>
    </source>
</evidence>
<keyword evidence="3 7" id="KW-0812">Transmembrane</keyword>
<dbReference type="InterPro" id="IPR036259">
    <property type="entry name" value="MFS_trans_sf"/>
</dbReference>
<protein>
    <submittedName>
        <fullName evidence="9">Major Facilitator Superfamily protein</fullName>
    </submittedName>
</protein>
<dbReference type="AlphaFoldDB" id="A0A167V5S7"/>
<dbReference type="PROSITE" id="PS50850">
    <property type="entry name" value="MFS"/>
    <property type="match status" value="1"/>
</dbReference>
<dbReference type="FunFam" id="1.20.1250.20:FF:000034">
    <property type="entry name" value="MFS general substrate transporter"/>
    <property type="match status" value="1"/>
</dbReference>
<evidence type="ECO:0000256" key="7">
    <source>
        <dbReference type="SAM" id="Phobius"/>
    </source>
</evidence>
<dbReference type="PANTHER" id="PTHR43791">
    <property type="entry name" value="PERMEASE-RELATED"/>
    <property type="match status" value="1"/>
</dbReference>
<dbReference type="Proteomes" id="UP000242877">
    <property type="component" value="Unassembled WGS sequence"/>
</dbReference>
<dbReference type="Gene3D" id="1.20.1250.20">
    <property type="entry name" value="MFS general substrate transporter like domains"/>
    <property type="match status" value="2"/>
</dbReference>
<evidence type="ECO:0000256" key="2">
    <source>
        <dbReference type="ARBA" id="ARBA00022448"/>
    </source>
</evidence>
<feature type="transmembrane region" description="Helical" evidence="7">
    <location>
        <begin position="406"/>
        <end position="426"/>
    </location>
</feature>
<evidence type="ECO:0000259" key="8">
    <source>
        <dbReference type="PROSITE" id="PS50850"/>
    </source>
</evidence>
<keyword evidence="10" id="KW-1185">Reference proteome</keyword>
<keyword evidence="5 7" id="KW-0472">Membrane</keyword>
<evidence type="ECO:0000256" key="4">
    <source>
        <dbReference type="ARBA" id="ARBA00022989"/>
    </source>
</evidence>
<feature type="transmembrane region" description="Helical" evidence="7">
    <location>
        <begin position="371"/>
        <end position="394"/>
    </location>
</feature>
<dbReference type="GO" id="GO:0022857">
    <property type="term" value="F:transmembrane transporter activity"/>
    <property type="evidence" value="ECO:0007669"/>
    <property type="project" value="InterPro"/>
</dbReference>
<dbReference type="PANTHER" id="PTHR43791:SF91">
    <property type="entry name" value="MAJOR FACILITATOR SUPERFAMILY (MFS) PROFILE DOMAIN-CONTAINING PROTEIN-RELATED"/>
    <property type="match status" value="1"/>
</dbReference>
<dbReference type="InterPro" id="IPR020846">
    <property type="entry name" value="MFS_dom"/>
</dbReference>
<keyword evidence="4 7" id="KW-1133">Transmembrane helix</keyword>
<feature type="compositionally biased region" description="Basic and acidic residues" evidence="6">
    <location>
        <begin position="1"/>
        <end position="24"/>
    </location>
</feature>
<keyword evidence="2" id="KW-0813">Transport</keyword>
<comment type="subcellular location">
    <subcellularLocation>
        <location evidence="1">Membrane</location>
        <topology evidence="1">Multi-pass membrane protein</topology>
    </subcellularLocation>
</comment>
<accession>A0A167V5S7</accession>
<feature type="transmembrane region" description="Helical" evidence="7">
    <location>
        <begin position="320"/>
        <end position="339"/>
    </location>
</feature>
<feature type="transmembrane region" description="Helical" evidence="7">
    <location>
        <begin position="173"/>
        <end position="198"/>
    </location>
</feature>
<comment type="caution">
    <text evidence="9">The sequence shown here is derived from an EMBL/GenBank/DDBJ whole genome shotgun (WGS) entry which is preliminary data.</text>
</comment>
<evidence type="ECO:0000256" key="3">
    <source>
        <dbReference type="ARBA" id="ARBA00022692"/>
    </source>
</evidence>
<feature type="region of interest" description="Disordered" evidence="6">
    <location>
        <begin position="1"/>
        <end position="29"/>
    </location>
</feature>
<reference evidence="9 10" key="1">
    <citation type="journal article" date="2016" name="Genome Biol. Evol.">
        <title>Divergent and convergent evolution of fungal pathogenicity.</title>
        <authorList>
            <person name="Shang Y."/>
            <person name="Xiao G."/>
            <person name="Zheng P."/>
            <person name="Cen K."/>
            <person name="Zhan S."/>
            <person name="Wang C."/>
        </authorList>
    </citation>
    <scope>NUCLEOTIDE SEQUENCE [LARGE SCALE GENOMIC DNA]</scope>
    <source>
        <strain evidence="9 10">ARSEF 7405</strain>
    </source>
</reference>
<dbReference type="InterPro" id="IPR011701">
    <property type="entry name" value="MFS"/>
</dbReference>
<gene>
    <name evidence="9" type="ORF">AAP_05934</name>
</gene>
<dbReference type="SUPFAM" id="SSF103473">
    <property type="entry name" value="MFS general substrate transporter"/>
    <property type="match status" value="1"/>
</dbReference>
<feature type="transmembrane region" description="Helical" evidence="7">
    <location>
        <begin position="147"/>
        <end position="167"/>
    </location>
</feature>
<organism evidence="9 10">
    <name type="scientific">Ascosphaera apis ARSEF 7405</name>
    <dbReference type="NCBI Taxonomy" id="392613"/>
    <lineage>
        <taxon>Eukaryota</taxon>
        <taxon>Fungi</taxon>
        <taxon>Dikarya</taxon>
        <taxon>Ascomycota</taxon>
        <taxon>Pezizomycotina</taxon>
        <taxon>Eurotiomycetes</taxon>
        <taxon>Eurotiomycetidae</taxon>
        <taxon>Onygenales</taxon>
        <taxon>Ascosphaeraceae</taxon>
        <taxon>Ascosphaera</taxon>
    </lineage>
</organism>
<name>A0A167V5S7_9EURO</name>
<dbReference type="EMBL" id="AZGZ01000039">
    <property type="protein sequence ID" value="KZZ87079.1"/>
    <property type="molecule type" value="Genomic_DNA"/>
</dbReference>
<evidence type="ECO:0000256" key="6">
    <source>
        <dbReference type="SAM" id="MobiDB-lite"/>
    </source>
</evidence>
<feature type="transmembrane region" description="Helical" evidence="7">
    <location>
        <begin position="210"/>
        <end position="232"/>
    </location>
</feature>
<proteinExistence type="predicted"/>
<evidence type="ECO:0000256" key="1">
    <source>
        <dbReference type="ARBA" id="ARBA00004141"/>
    </source>
</evidence>
<evidence type="ECO:0000313" key="10">
    <source>
        <dbReference type="Proteomes" id="UP000242877"/>
    </source>
</evidence>
<feature type="transmembrane region" description="Helical" evidence="7">
    <location>
        <begin position="346"/>
        <end position="365"/>
    </location>
</feature>
<feature type="domain" description="Major facilitator superfamily (MFS) profile" evidence="8">
    <location>
        <begin position="51"/>
        <end position="465"/>
    </location>
</feature>
<dbReference type="FunFam" id="1.20.1250.20:FF:000068">
    <property type="entry name" value="MFS general substrate transporter"/>
    <property type="match status" value="1"/>
</dbReference>
<dbReference type="VEuPathDB" id="FungiDB:AAP_05934"/>
<feature type="transmembrane region" description="Helical" evidence="7">
    <location>
        <begin position="47"/>
        <end position="64"/>
    </location>
</feature>